<organism evidence="7 8">
    <name type="scientific">Phytophthora cactorum</name>
    <dbReference type="NCBI Taxonomy" id="29920"/>
    <lineage>
        <taxon>Eukaryota</taxon>
        <taxon>Sar</taxon>
        <taxon>Stramenopiles</taxon>
        <taxon>Oomycota</taxon>
        <taxon>Peronosporomycetes</taxon>
        <taxon>Peronosporales</taxon>
        <taxon>Peronosporaceae</taxon>
        <taxon>Phytophthora</taxon>
    </lineage>
</organism>
<accession>A0A329RCA2</accession>
<dbReference type="Proteomes" id="UP000697107">
    <property type="component" value="Unassembled WGS sequence"/>
</dbReference>
<evidence type="ECO:0000313" key="2">
    <source>
        <dbReference type="EMBL" id="KAG2885307.1"/>
    </source>
</evidence>
<dbReference type="EMBL" id="RCMV01001522">
    <property type="protein sequence ID" value="KAG3208226.1"/>
    <property type="molecule type" value="Genomic_DNA"/>
</dbReference>
<name>A0A329RCA2_9STRA</name>
<keyword evidence="8" id="KW-1185">Reference proteome</keyword>
<dbReference type="Proteomes" id="UP000760860">
    <property type="component" value="Unassembled WGS sequence"/>
</dbReference>
<dbReference type="Proteomes" id="UP000688947">
    <property type="component" value="Unassembled WGS sequence"/>
</dbReference>
<comment type="caution">
    <text evidence="7">The sequence shown here is derived from an EMBL/GenBank/DDBJ whole genome shotgun (WGS) entry which is preliminary data.</text>
</comment>
<reference evidence="1" key="2">
    <citation type="submission" date="2018-10" db="EMBL/GenBank/DDBJ databases">
        <title>Effector identification in a new, highly contiguous assembly of the strawberry crown rot pathogen Phytophthora cactorum.</title>
        <authorList>
            <person name="Armitage A.D."/>
            <person name="Nellist C.F."/>
            <person name="Bates H."/>
            <person name="Vickerstaff R.J."/>
            <person name="Harrison R.J."/>
        </authorList>
    </citation>
    <scope>NUCLEOTIDE SEQUENCE</scope>
    <source>
        <strain evidence="1">15-7</strain>
        <strain evidence="2">4032</strain>
        <strain evidence="3">4040</strain>
        <strain evidence="4">P415</strain>
        <strain evidence="5">P421</strain>
    </source>
</reference>
<evidence type="ECO:0000313" key="6">
    <source>
        <dbReference type="EMBL" id="KAG6944934.1"/>
    </source>
</evidence>
<dbReference type="OrthoDB" id="10395746at2759"/>
<evidence type="ECO:0000313" key="8">
    <source>
        <dbReference type="Proteomes" id="UP000251314"/>
    </source>
</evidence>
<gene>
    <name evidence="6" type="ORF">JG687_00017571</name>
    <name evidence="7" type="ORF">PC110_g21478</name>
    <name evidence="1" type="ORF">PC113_g20269</name>
    <name evidence="2" type="ORF">PC115_g21042</name>
    <name evidence="3" type="ORF">PC117_g22147</name>
    <name evidence="4" type="ORF">PC118_g21145</name>
    <name evidence="5" type="ORF">PC129_g20744</name>
</gene>
<evidence type="ECO:0000313" key="4">
    <source>
        <dbReference type="EMBL" id="KAG2962951.1"/>
    </source>
</evidence>
<dbReference type="EMBL" id="RCMI01001425">
    <property type="protein sequence ID" value="KAG2885307.1"/>
    <property type="molecule type" value="Genomic_DNA"/>
</dbReference>
<dbReference type="EMBL" id="MJFZ01001436">
    <property type="protein sequence ID" value="RAW22080.1"/>
    <property type="molecule type" value="Genomic_DNA"/>
</dbReference>
<evidence type="ECO:0000313" key="3">
    <source>
        <dbReference type="EMBL" id="KAG2899754.1"/>
    </source>
</evidence>
<dbReference type="EMBL" id="JAENGZ010002086">
    <property type="protein sequence ID" value="KAG6944934.1"/>
    <property type="molecule type" value="Genomic_DNA"/>
</dbReference>
<evidence type="ECO:0000313" key="1">
    <source>
        <dbReference type="EMBL" id="KAG2835106.1"/>
    </source>
</evidence>
<dbReference type="EMBL" id="RCMG01001143">
    <property type="protein sequence ID" value="KAG2835106.1"/>
    <property type="molecule type" value="Genomic_DNA"/>
</dbReference>
<dbReference type="VEuPathDB" id="FungiDB:PC110_g21478"/>
<evidence type="ECO:0000313" key="5">
    <source>
        <dbReference type="EMBL" id="KAG3208226.1"/>
    </source>
</evidence>
<protein>
    <submittedName>
        <fullName evidence="7">Uncharacterized protein</fullName>
    </submittedName>
</protein>
<reference evidence="7 8" key="1">
    <citation type="submission" date="2018-01" db="EMBL/GenBank/DDBJ databases">
        <title>Draft genome of the strawberry crown rot pathogen Phytophthora cactorum.</title>
        <authorList>
            <person name="Armitage A.D."/>
            <person name="Lysoe E."/>
            <person name="Nellist C.F."/>
            <person name="Harrison R.J."/>
            <person name="Brurberg M.B."/>
        </authorList>
    </citation>
    <scope>NUCLEOTIDE SEQUENCE [LARGE SCALE GENOMIC DNA]</scope>
    <source>
        <strain evidence="7 8">10300</strain>
    </source>
</reference>
<sequence>MAAAAETGPSRSDKAAGGAVKDAGAAVGAAAGSATIRRFLWRRVSAAGTADSSASCCVRSCAVTPVLVSGSSAADISANSMQSDDGCVSGARAGLVGA</sequence>
<dbReference type="AlphaFoldDB" id="A0A329RCA2"/>
<dbReference type="Proteomes" id="UP000774804">
    <property type="component" value="Unassembled WGS sequence"/>
</dbReference>
<dbReference type="Proteomes" id="UP000736787">
    <property type="component" value="Unassembled WGS sequence"/>
</dbReference>
<proteinExistence type="predicted"/>
<evidence type="ECO:0000313" key="7">
    <source>
        <dbReference type="EMBL" id="RAW22080.1"/>
    </source>
</evidence>
<dbReference type="EMBL" id="RCMK01001189">
    <property type="protein sequence ID" value="KAG2899754.1"/>
    <property type="molecule type" value="Genomic_DNA"/>
</dbReference>
<dbReference type="Proteomes" id="UP000735874">
    <property type="component" value="Unassembled WGS sequence"/>
</dbReference>
<dbReference type="EMBL" id="RCML01001392">
    <property type="protein sequence ID" value="KAG2962951.1"/>
    <property type="molecule type" value="Genomic_DNA"/>
</dbReference>
<reference evidence="6" key="3">
    <citation type="submission" date="2021-01" db="EMBL/GenBank/DDBJ databases">
        <title>Phytophthora aleatoria, a newly-described species from Pinus radiata is distinct from Phytophthora cactorum isolates based on comparative genomics.</title>
        <authorList>
            <person name="Mcdougal R."/>
            <person name="Panda P."/>
            <person name="Williams N."/>
            <person name="Studholme D.J."/>
        </authorList>
    </citation>
    <scope>NUCLEOTIDE SEQUENCE</scope>
    <source>
        <strain evidence="6">NZFS 3830</strain>
    </source>
</reference>
<dbReference type="Proteomes" id="UP000251314">
    <property type="component" value="Unassembled WGS sequence"/>
</dbReference>